<dbReference type="Proteomes" id="UP000070412">
    <property type="component" value="Unassembled WGS sequence"/>
</dbReference>
<feature type="region of interest" description="Disordered" evidence="13">
    <location>
        <begin position="18"/>
        <end position="38"/>
    </location>
</feature>
<feature type="region of interest" description="Disordered" evidence="13">
    <location>
        <begin position="362"/>
        <end position="404"/>
    </location>
</feature>
<feature type="compositionally biased region" description="Low complexity" evidence="13">
    <location>
        <begin position="781"/>
        <end position="797"/>
    </location>
</feature>
<feature type="compositionally biased region" description="Low complexity" evidence="13">
    <location>
        <begin position="516"/>
        <end position="532"/>
    </location>
</feature>
<evidence type="ECO:0000256" key="8">
    <source>
        <dbReference type="ARBA" id="ARBA00023157"/>
    </source>
</evidence>
<keyword evidence="6 12" id="KW-0297">G-protein coupled receptor</keyword>
<comment type="subcellular location">
    <subcellularLocation>
        <location evidence="1">Cell membrane</location>
        <topology evidence="1">Multi-pass membrane protein</topology>
    </subcellularLocation>
</comment>
<dbReference type="PRINTS" id="PR01565">
    <property type="entry name" value="NEUROMEDINUR"/>
</dbReference>
<evidence type="ECO:0000256" key="13">
    <source>
        <dbReference type="SAM" id="MobiDB-lite"/>
    </source>
</evidence>
<feature type="compositionally biased region" description="Polar residues" evidence="13">
    <location>
        <begin position="362"/>
        <end position="374"/>
    </location>
</feature>
<organism evidence="16">
    <name type="scientific">Sarcoptes scabiei</name>
    <name type="common">Itch mite</name>
    <name type="synonym">Acarus scabiei</name>
    <dbReference type="NCBI Taxonomy" id="52283"/>
    <lineage>
        <taxon>Eukaryota</taxon>
        <taxon>Metazoa</taxon>
        <taxon>Ecdysozoa</taxon>
        <taxon>Arthropoda</taxon>
        <taxon>Chelicerata</taxon>
        <taxon>Arachnida</taxon>
        <taxon>Acari</taxon>
        <taxon>Acariformes</taxon>
        <taxon>Sarcoptiformes</taxon>
        <taxon>Astigmata</taxon>
        <taxon>Psoroptidia</taxon>
        <taxon>Sarcoptoidea</taxon>
        <taxon>Sarcoptidae</taxon>
        <taxon>Sarcoptinae</taxon>
        <taxon>Sarcoptes</taxon>
    </lineage>
</organism>
<evidence type="ECO:0000256" key="6">
    <source>
        <dbReference type="ARBA" id="ARBA00023040"/>
    </source>
</evidence>
<evidence type="ECO:0000256" key="9">
    <source>
        <dbReference type="ARBA" id="ARBA00023170"/>
    </source>
</evidence>
<keyword evidence="5 14" id="KW-1133">Transmembrane helix</keyword>
<dbReference type="InterPro" id="IPR005390">
    <property type="entry name" value="NeuromedU_rcpt"/>
</dbReference>
<comment type="similarity">
    <text evidence="2 12">Belongs to the G-protein coupled receptor 1 family.</text>
</comment>
<evidence type="ECO:0000256" key="11">
    <source>
        <dbReference type="ARBA" id="ARBA00023224"/>
    </source>
</evidence>
<dbReference type="Pfam" id="PF00001">
    <property type="entry name" value="7tm_1"/>
    <property type="match status" value="1"/>
</dbReference>
<feature type="region of interest" description="Disordered" evidence="13">
    <location>
        <begin position="774"/>
        <end position="797"/>
    </location>
</feature>
<keyword evidence="7 14" id="KW-0472">Membrane</keyword>
<protein>
    <submittedName>
        <fullName evidence="16">Neuropeptides capa receptor</fullName>
    </submittedName>
</protein>
<feature type="compositionally biased region" description="Basic and acidic residues" evidence="13">
    <location>
        <begin position="487"/>
        <end position="507"/>
    </location>
</feature>
<feature type="transmembrane region" description="Helical" evidence="14">
    <location>
        <begin position="542"/>
        <end position="561"/>
    </location>
</feature>
<evidence type="ECO:0000256" key="3">
    <source>
        <dbReference type="ARBA" id="ARBA00022475"/>
    </source>
</evidence>
<evidence type="ECO:0000256" key="7">
    <source>
        <dbReference type="ARBA" id="ARBA00023136"/>
    </source>
</evidence>
<keyword evidence="16" id="KW-0527">Neuropeptide</keyword>
<proteinExistence type="inferred from homology"/>
<feature type="region of interest" description="Disordered" evidence="13">
    <location>
        <begin position="821"/>
        <end position="863"/>
    </location>
</feature>
<accession>A0A834RCX8</accession>
<reference evidence="16" key="2">
    <citation type="submission" date="2020-01" db="EMBL/GenBank/DDBJ databases">
        <authorList>
            <person name="Korhonen P.K.K."/>
            <person name="Guangxu M.G."/>
            <person name="Wang T.W."/>
            <person name="Stroehlein A.J.S."/>
            <person name="Young N.D."/>
            <person name="Ang C.-S.A."/>
            <person name="Fernando D.W.F."/>
            <person name="Lu H.L."/>
            <person name="Taylor S.T."/>
            <person name="Ehtesham M.E.M."/>
            <person name="Najaraj S.H.N."/>
            <person name="Harsha G.H.G."/>
            <person name="Madugundu A.M."/>
            <person name="Renuse S.R."/>
            <person name="Holt D.H."/>
            <person name="Pandey A.P."/>
            <person name="Papenfuss A.P."/>
            <person name="Gasser R.B.G."/>
            <person name="Fischer K.F."/>
        </authorList>
    </citation>
    <scope>NUCLEOTIDE SEQUENCE</scope>
    <source>
        <strain evidence="16">SSS_KF_BRIS2020</strain>
    </source>
</reference>
<feature type="compositionally biased region" description="Low complexity" evidence="13">
    <location>
        <begin position="846"/>
        <end position="863"/>
    </location>
</feature>
<feature type="region of interest" description="Disordered" evidence="13">
    <location>
        <begin position="649"/>
        <end position="672"/>
    </location>
</feature>
<reference evidence="17" key="3">
    <citation type="submission" date="2022-06" db="UniProtKB">
        <authorList>
            <consortium name="EnsemblMetazoa"/>
        </authorList>
    </citation>
    <scope>IDENTIFICATION</scope>
</reference>
<feature type="compositionally biased region" description="Polar residues" evidence="13">
    <location>
        <begin position="318"/>
        <end position="336"/>
    </location>
</feature>
<keyword evidence="4 12" id="KW-0812">Transmembrane</keyword>
<gene>
    <name evidence="16" type="ORF">SSS_2218</name>
</gene>
<dbReference type="OrthoDB" id="5950040at2759"/>
<keyword evidence="10" id="KW-0325">Glycoprotein</keyword>
<dbReference type="PANTHER" id="PTHR24243:SF208">
    <property type="entry name" value="PYROKININ-1 RECEPTOR"/>
    <property type="match status" value="1"/>
</dbReference>
<dbReference type="SMART" id="SM01381">
    <property type="entry name" value="7TM_GPCR_Srsx"/>
    <property type="match status" value="1"/>
</dbReference>
<dbReference type="PRINTS" id="PR00237">
    <property type="entry name" value="GPCRRHODOPSN"/>
</dbReference>
<feature type="region of interest" description="Disordered" evidence="13">
    <location>
        <begin position="316"/>
        <end position="336"/>
    </location>
</feature>
<feature type="transmembrane region" description="Helical" evidence="14">
    <location>
        <begin position="581"/>
        <end position="603"/>
    </location>
</feature>
<dbReference type="GO" id="GO:0001607">
    <property type="term" value="F:neuromedin U receptor activity"/>
    <property type="evidence" value="ECO:0007669"/>
    <property type="project" value="InterPro"/>
</dbReference>
<dbReference type="AlphaFoldDB" id="A0A834RCX8"/>
<feature type="compositionally biased region" description="Basic residues" evidence="13">
    <location>
        <begin position="830"/>
        <end position="845"/>
    </location>
</feature>
<dbReference type="PROSITE" id="PS00237">
    <property type="entry name" value="G_PROTEIN_RECEP_F1_1"/>
    <property type="match status" value="1"/>
</dbReference>
<dbReference type="GO" id="GO:0005886">
    <property type="term" value="C:plasma membrane"/>
    <property type="evidence" value="ECO:0007669"/>
    <property type="project" value="UniProtKB-SubCell"/>
</dbReference>
<keyword evidence="11 12" id="KW-0807">Transducer</keyword>
<feature type="compositionally biased region" description="Basic residues" evidence="13">
    <location>
        <begin position="660"/>
        <end position="672"/>
    </location>
</feature>
<evidence type="ECO:0000313" key="16">
    <source>
        <dbReference type="EMBL" id="KAF7494680.1"/>
    </source>
</evidence>
<dbReference type="Gene3D" id="1.20.1070.10">
    <property type="entry name" value="Rhodopsin 7-helix transmembrane proteins"/>
    <property type="match status" value="2"/>
</dbReference>
<dbReference type="SUPFAM" id="SSF81321">
    <property type="entry name" value="Family A G protein-coupled receptor-like"/>
    <property type="match status" value="1"/>
</dbReference>
<dbReference type="InterPro" id="IPR017452">
    <property type="entry name" value="GPCR_Rhodpsn_7TM"/>
</dbReference>
<keyword evidence="9 12" id="KW-0675">Receptor</keyword>
<evidence type="ECO:0000313" key="17">
    <source>
        <dbReference type="EnsemblMetazoa" id="KAF7494680.1"/>
    </source>
</evidence>
<evidence type="ECO:0000256" key="4">
    <source>
        <dbReference type="ARBA" id="ARBA00022692"/>
    </source>
</evidence>
<evidence type="ECO:0000313" key="18">
    <source>
        <dbReference type="Proteomes" id="UP000070412"/>
    </source>
</evidence>
<evidence type="ECO:0000256" key="14">
    <source>
        <dbReference type="SAM" id="Phobius"/>
    </source>
</evidence>
<feature type="region of interest" description="Disordered" evidence="13">
    <location>
        <begin position="463"/>
        <end position="533"/>
    </location>
</feature>
<keyword evidence="18" id="KW-1185">Reference proteome</keyword>
<evidence type="ECO:0000259" key="15">
    <source>
        <dbReference type="PROSITE" id="PS50262"/>
    </source>
</evidence>
<name>A0A834RCX8_SARSC</name>
<reference evidence="18" key="1">
    <citation type="journal article" date="2020" name="PLoS Negl. Trop. Dis.">
        <title>High-quality nuclear genome for Sarcoptes scabiei-A critical resource for a neglected parasite.</title>
        <authorList>
            <person name="Korhonen P.K."/>
            <person name="Gasser R.B."/>
            <person name="Ma G."/>
            <person name="Wang T."/>
            <person name="Stroehlein A.J."/>
            <person name="Young N.D."/>
            <person name="Ang C.S."/>
            <person name="Fernando D.D."/>
            <person name="Lu H.C."/>
            <person name="Taylor S."/>
            <person name="Reynolds S.L."/>
            <person name="Mofiz E."/>
            <person name="Najaraj S.H."/>
            <person name="Gowda H."/>
            <person name="Madugundu A."/>
            <person name="Renuse S."/>
            <person name="Holt D."/>
            <person name="Pandey A."/>
            <person name="Papenfuss A.T."/>
            <person name="Fischer K."/>
        </authorList>
    </citation>
    <scope>NUCLEOTIDE SEQUENCE [LARGE SCALE GENOMIC DNA]</scope>
</reference>
<dbReference type="PROSITE" id="PS50262">
    <property type="entry name" value="G_PROTEIN_RECEP_F1_2"/>
    <property type="match status" value="1"/>
</dbReference>
<feature type="transmembrane region" description="Helical" evidence="14">
    <location>
        <begin position="169"/>
        <end position="189"/>
    </location>
</feature>
<evidence type="ECO:0000256" key="1">
    <source>
        <dbReference type="ARBA" id="ARBA00004651"/>
    </source>
</evidence>
<dbReference type="EMBL" id="WVUK01000052">
    <property type="protein sequence ID" value="KAF7494680.1"/>
    <property type="molecule type" value="Genomic_DNA"/>
</dbReference>
<keyword evidence="3" id="KW-1003">Cell membrane</keyword>
<keyword evidence="8" id="KW-1015">Disulfide bond</keyword>
<dbReference type="PANTHER" id="PTHR24243">
    <property type="entry name" value="G-PROTEIN COUPLED RECEPTOR"/>
    <property type="match status" value="1"/>
</dbReference>
<feature type="domain" description="G-protein coupled receptors family 1 profile" evidence="15">
    <location>
        <begin position="68"/>
        <end position="604"/>
    </location>
</feature>
<feature type="transmembrane region" description="Helical" evidence="14">
    <location>
        <begin position="223"/>
        <end position="246"/>
    </location>
</feature>
<evidence type="ECO:0000256" key="5">
    <source>
        <dbReference type="ARBA" id="ARBA00022989"/>
    </source>
</evidence>
<evidence type="ECO:0000256" key="12">
    <source>
        <dbReference type="RuleBase" id="RU000688"/>
    </source>
</evidence>
<evidence type="ECO:0000256" key="10">
    <source>
        <dbReference type="ARBA" id="ARBA00023180"/>
    </source>
</evidence>
<evidence type="ECO:0000256" key="2">
    <source>
        <dbReference type="ARBA" id="ARBA00010663"/>
    </source>
</evidence>
<dbReference type="EnsemblMetazoa" id="SSS_2218s_mrna">
    <property type="protein sequence ID" value="KAF7494680.1"/>
    <property type="gene ID" value="SSS_2218"/>
</dbReference>
<feature type="compositionally biased region" description="Low complexity" evidence="13">
    <location>
        <begin position="18"/>
        <end position="37"/>
    </location>
</feature>
<feature type="transmembrane region" description="Helical" evidence="14">
    <location>
        <begin position="56"/>
        <end position="76"/>
    </location>
</feature>
<dbReference type="InterPro" id="IPR000276">
    <property type="entry name" value="GPCR_Rhodpsn"/>
</dbReference>
<sequence length="863" mass="99422">MGEIVILVNETINFTTNTTTTTSTSSSTPFMTTSTNSEWNQDSINDPLYTAIPMTILYVLILFTGVIGNLLTCIVIVRNRYMHTATNYYLFSLAISDLLLLILGLPQEIYQIWHRYPYVFGEIFCILRGFSSEASTNSSVLTITAFTMERYIAICHPLKAHKMSKLSRAIKLIVIIWLLGFLCAAPIAYQFGIVYEYESDDKKIPQSAACNVKRPVPYLEEHIFALQSLIVFVLPVTWISVLYTLIGVKLRQSSRNYSQSDQTRFRRRPIKRLRSIGSRYSSSFDNSLIEDSSSFQDSITKPQSTANSIYKQKKEANSLITDRSNSQQPEQFRMNSPSECCGTKIFRFKRFWSNDSLNHFVSRQNNPKDQNNRINNDDSDVFDVKNDSKSQNNLNNGDNEHKIDDNTKIKTAPAHHQQPTTKSNLIDINNVTENDDNLLRSILSNSDNSNQIVDDNCIDPIINSATNDKSDSKNRNSKLKKSFNNKNKTDDNNETKTYEDNYDDTNHKNRYRQPPKISKLKSSSTTSNCSTSAGNSLAQRRAVIKMLTAVVVAFFVCFAPFHAQRLMAIYVKNPSNYETLAFILLTYISGVTYYLSATINPILYSIMSVRFRQAFHDTFVRTFCLSISDRMDHHHYHQRNRNSQFYVSTYSNHNNNNIHQHQHHQSSMKTHRCSKKINEFEQQNFNNPNSMPKHQTSKQQHKNCNNNNLNNGYMVRQRTIIDSRFQLNDKNNDHYIIVGEHDGDDGSHHRNNMISNDHNRSYNQHQHLHQHFYDDDGTIKNNKNNNNTSNNGYNYENDAGAIKTAVDDDDRDHENFNHRKQKALIDSNRNNHRPHHHHHHRRKNSLSKSISSPSPPSSSVLLL</sequence>